<evidence type="ECO:0000313" key="1">
    <source>
        <dbReference type="EMBL" id="PIA56683.1"/>
    </source>
</evidence>
<dbReference type="EMBL" id="KZ305024">
    <property type="protein sequence ID" value="PIA56683.1"/>
    <property type="molecule type" value="Genomic_DNA"/>
</dbReference>
<organism evidence="1 2">
    <name type="scientific">Aquilegia coerulea</name>
    <name type="common">Rocky mountain columbine</name>
    <dbReference type="NCBI Taxonomy" id="218851"/>
    <lineage>
        <taxon>Eukaryota</taxon>
        <taxon>Viridiplantae</taxon>
        <taxon>Streptophyta</taxon>
        <taxon>Embryophyta</taxon>
        <taxon>Tracheophyta</taxon>
        <taxon>Spermatophyta</taxon>
        <taxon>Magnoliopsida</taxon>
        <taxon>Ranunculales</taxon>
        <taxon>Ranunculaceae</taxon>
        <taxon>Thalictroideae</taxon>
        <taxon>Aquilegia</taxon>
    </lineage>
</organism>
<dbReference type="AlphaFoldDB" id="A0A2G5ELQ7"/>
<dbReference type="InParanoid" id="A0A2G5ELQ7"/>
<evidence type="ECO:0000313" key="2">
    <source>
        <dbReference type="Proteomes" id="UP000230069"/>
    </source>
</evidence>
<keyword evidence="2" id="KW-1185">Reference proteome</keyword>
<dbReference type="Proteomes" id="UP000230069">
    <property type="component" value="Unassembled WGS sequence"/>
</dbReference>
<sequence length="90" mass="10565">MALTWSSCCERVEGRKQTITIAHVHYLRNKDANYTPQPIRSLHLVLRRFDESFPPIIIHGSLKKGPHQYEAENQLHFLLLCYHPPKCNRT</sequence>
<proteinExistence type="predicted"/>
<reference evidence="1 2" key="1">
    <citation type="submission" date="2017-09" db="EMBL/GenBank/DDBJ databases">
        <title>WGS assembly of Aquilegia coerulea Goldsmith.</title>
        <authorList>
            <person name="Hodges S."/>
            <person name="Kramer E."/>
            <person name="Nordborg M."/>
            <person name="Tomkins J."/>
            <person name="Borevitz J."/>
            <person name="Derieg N."/>
            <person name="Yan J."/>
            <person name="Mihaltcheva S."/>
            <person name="Hayes R.D."/>
            <person name="Rokhsar D."/>
        </authorList>
    </citation>
    <scope>NUCLEOTIDE SEQUENCE [LARGE SCALE GENOMIC DNA]</scope>
    <source>
        <strain evidence="2">cv. Goldsmith</strain>
    </source>
</reference>
<gene>
    <name evidence="1" type="ORF">AQUCO_00700801v1</name>
</gene>
<name>A0A2G5ELQ7_AQUCA</name>
<accession>A0A2G5ELQ7</accession>
<protein>
    <submittedName>
        <fullName evidence="1">Uncharacterized protein</fullName>
    </submittedName>
</protein>